<accession>A0A0F8ZKK0</accession>
<reference evidence="1" key="1">
    <citation type="journal article" date="2015" name="Nature">
        <title>Complex archaea that bridge the gap between prokaryotes and eukaryotes.</title>
        <authorList>
            <person name="Spang A."/>
            <person name="Saw J.H."/>
            <person name="Jorgensen S.L."/>
            <person name="Zaremba-Niedzwiedzka K."/>
            <person name="Martijn J."/>
            <person name="Lind A.E."/>
            <person name="van Eijk R."/>
            <person name="Schleper C."/>
            <person name="Guy L."/>
            <person name="Ettema T.J."/>
        </authorList>
    </citation>
    <scope>NUCLEOTIDE SEQUENCE</scope>
</reference>
<dbReference type="SUPFAM" id="SSF102405">
    <property type="entry name" value="MCP/YpsA-like"/>
    <property type="match status" value="1"/>
</dbReference>
<organism evidence="1">
    <name type="scientific">marine sediment metagenome</name>
    <dbReference type="NCBI Taxonomy" id="412755"/>
    <lineage>
        <taxon>unclassified sequences</taxon>
        <taxon>metagenomes</taxon>
        <taxon>ecological metagenomes</taxon>
    </lineage>
</organism>
<gene>
    <name evidence="1" type="ORF">LCGC14_2959220</name>
</gene>
<comment type="caution">
    <text evidence="1">The sequence shown here is derived from an EMBL/GenBank/DDBJ whole genome shotgun (WGS) entry which is preliminary data.</text>
</comment>
<dbReference type="Gene3D" id="3.40.50.450">
    <property type="match status" value="1"/>
</dbReference>
<protein>
    <recommendedName>
        <fullName evidence="2">NADPH-dependent FMN reductase-like domain-containing protein</fullName>
    </recommendedName>
</protein>
<name>A0A0F8ZKK0_9ZZZZ</name>
<evidence type="ECO:0000313" key="1">
    <source>
        <dbReference type="EMBL" id="KKK66924.1"/>
    </source>
</evidence>
<proteinExistence type="predicted"/>
<dbReference type="EMBL" id="LAZR01059849">
    <property type="protein sequence ID" value="KKK66924.1"/>
    <property type="molecule type" value="Genomic_DNA"/>
</dbReference>
<evidence type="ECO:0008006" key="2">
    <source>
        <dbReference type="Google" id="ProtNLM"/>
    </source>
</evidence>
<sequence>MKIYAGIGSRKTPKGVLEMMERTASRLARTGWILRSGGAEGADSAFERGCNHAGGQKQIFRARDAKKWAFVEAEKHMPANRPPFKTWKPYVRGLIARNMMQILGENGDSPVNVVLCWTPAKIKDGGGTGYAIRCALSRSISVYNLNEVDLQKFINKAFGE</sequence>
<dbReference type="AlphaFoldDB" id="A0A0F8ZKK0"/>